<dbReference type="Proteomes" id="UP000031523">
    <property type="component" value="Chromosome"/>
</dbReference>
<dbReference type="KEGG" id="sals:SLNWT_0161"/>
<reference evidence="1 2" key="1">
    <citation type="submission" date="2015-01" db="EMBL/GenBank/DDBJ databases">
        <title>Enhanced salinomycin production by adjusting the supply of polyketide extender units in Streptomyce albus DSM 41398.</title>
        <authorList>
            <person name="Lu C."/>
        </authorList>
    </citation>
    <scope>NUCLEOTIDE SEQUENCE [LARGE SCALE GENOMIC DNA]</scope>
    <source>
        <strain evidence="2">ATCC 21838 / DSM 41398 / FERM P-419 / JCM 4703 / NBRC 107858</strain>
    </source>
</reference>
<accession>A0A0B5EQV5</accession>
<dbReference type="AlphaFoldDB" id="A0A0B5EQV5"/>
<gene>
    <name evidence="1" type="ORF">SLNWT_0161</name>
</gene>
<protein>
    <submittedName>
        <fullName evidence="1">Uncharacterized protein</fullName>
    </submittedName>
</protein>
<name>A0A0B5EQV5_STRA4</name>
<dbReference type="EMBL" id="CP010519">
    <property type="protein sequence ID" value="AJE80537.1"/>
    <property type="molecule type" value="Genomic_DNA"/>
</dbReference>
<keyword evidence="2" id="KW-1185">Reference proteome</keyword>
<proteinExistence type="predicted"/>
<evidence type="ECO:0000313" key="2">
    <source>
        <dbReference type="Proteomes" id="UP000031523"/>
    </source>
</evidence>
<sequence>MLRQSVVDRTGAPVQLLDSVSQAEDTDAGQILVAASNGGVESGRIAVLARCSAAFFNDAGGGKEGAGVAGLGLLDEAGIPGGAVGHLTARISDGHDTWENGVLTYVNRAAAAAGVVPGDTVQSAVARLGKGQEA</sequence>
<organism evidence="1 2">
    <name type="scientific">Streptomyces albus (strain ATCC 21838 / DSM 41398 / FERM P-419 / JCM 4703 / NBRC 107858)</name>
    <dbReference type="NCBI Taxonomy" id="1081613"/>
    <lineage>
        <taxon>Bacteria</taxon>
        <taxon>Bacillati</taxon>
        <taxon>Actinomycetota</taxon>
        <taxon>Actinomycetes</taxon>
        <taxon>Kitasatosporales</taxon>
        <taxon>Streptomycetaceae</taxon>
        <taxon>Streptomyces</taxon>
    </lineage>
</organism>
<evidence type="ECO:0000313" key="1">
    <source>
        <dbReference type="EMBL" id="AJE80537.1"/>
    </source>
</evidence>